<dbReference type="Pfam" id="PF00181">
    <property type="entry name" value="Ribosomal_L2_N"/>
    <property type="match status" value="1"/>
</dbReference>
<dbReference type="NCBIfam" id="TIGR01171">
    <property type="entry name" value="rplB_bact"/>
    <property type="match status" value="1"/>
</dbReference>
<keyword evidence="3" id="KW-0687">Ribonucleoprotein</keyword>
<protein>
    <recommendedName>
        <fullName evidence="4">Large ribosomal subunit protein uL2</fullName>
    </recommendedName>
    <alternativeName>
        <fullName evidence="5">50S ribosomal protein L2</fullName>
    </alternativeName>
</protein>
<evidence type="ECO:0000313" key="9">
    <source>
        <dbReference type="EMBL" id="KKR14391.1"/>
    </source>
</evidence>
<gene>
    <name evidence="9" type="ORF">UT40_C0001G0021</name>
</gene>
<reference evidence="9 10" key="1">
    <citation type="journal article" date="2015" name="Nature">
        <title>rRNA introns, odd ribosomes, and small enigmatic genomes across a large radiation of phyla.</title>
        <authorList>
            <person name="Brown C.T."/>
            <person name="Hug L.A."/>
            <person name="Thomas B.C."/>
            <person name="Sharon I."/>
            <person name="Castelle C.J."/>
            <person name="Singh A."/>
            <person name="Wilkins M.J."/>
            <person name="Williams K.H."/>
            <person name="Banfield J.F."/>
        </authorList>
    </citation>
    <scope>NUCLEOTIDE SEQUENCE [LARGE SCALE GENOMIC DNA]</scope>
</reference>
<feature type="domain" description="Large ribosomal subunit protein uL2 RNA-binding" evidence="8">
    <location>
        <begin position="13"/>
        <end position="89"/>
    </location>
</feature>
<dbReference type="GO" id="GO:0016740">
    <property type="term" value="F:transferase activity"/>
    <property type="evidence" value="ECO:0007669"/>
    <property type="project" value="InterPro"/>
</dbReference>
<evidence type="ECO:0000256" key="2">
    <source>
        <dbReference type="ARBA" id="ARBA00022980"/>
    </source>
</evidence>
<evidence type="ECO:0000256" key="5">
    <source>
        <dbReference type="ARBA" id="ARBA00035459"/>
    </source>
</evidence>
<evidence type="ECO:0000313" key="10">
    <source>
        <dbReference type="Proteomes" id="UP000034690"/>
    </source>
</evidence>
<dbReference type="InterPro" id="IPR022666">
    <property type="entry name" value="Ribosomal_uL2_RNA-bd_dom"/>
</dbReference>
<feature type="domain" description="Large ribosomal subunit protein uL2 C-terminal" evidence="7">
    <location>
        <begin position="95"/>
        <end position="224"/>
    </location>
</feature>
<dbReference type="SUPFAM" id="SSF50104">
    <property type="entry name" value="Translation proteins SH3-like domain"/>
    <property type="match status" value="1"/>
</dbReference>
<dbReference type="Gene3D" id="2.40.50.140">
    <property type="entry name" value="Nucleic acid-binding proteins"/>
    <property type="match status" value="1"/>
</dbReference>
<dbReference type="InterPro" id="IPR005880">
    <property type="entry name" value="Ribosomal_uL2_bac/org-type"/>
</dbReference>
<dbReference type="InterPro" id="IPR014726">
    <property type="entry name" value="Ribosomal_uL2_dom3"/>
</dbReference>
<evidence type="ECO:0000256" key="1">
    <source>
        <dbReference type="ARBA" id="ARBA00005636"/>
    </source>
</evidence>
<dbReference type="InterPro" id="IPR002171">
    <property type="entry name" value="Ribosomal_uL2"/>
</dbReference>
<dbReference type="PANTHER" id="PTHR13691">
    <property type="entry name" value="RIBOSOMAL PROTEIN L2"/>
    <property type="match status" value="1"/>
</dbReference>
<dbReference type="GO" id="GO:0015934">
    <property type="term" value="C:large ribosomal subunit"/>
    <property type="evidence" value="ECO:0007669"/>
    <property type="project" value="InterPro"/>
</dbReference>
<dbReference type="FunFam" id="2.30.30.30:FF:000001">
    <property type="entry name" value="50S ribosomal protein L2"/>
    <property type="match status" value="1"/>
</dbReference>
<dbReference type="PIRSF" id="PIRSF002158">
    <property type="entry name" value="Ribosomal_L2"/>
    <property type="match status" value="1"/>
</dbReference>
<dbReference type="SMART" id="SM01383">
    <property type="entry name" value="Ribosomal_L2"/>
    <property type="match status" value="1"/>
</dbReference>
<dbReference type="InterPro" id="IPR014722">
    <property type="entry name" value="Rib_uL2_dom2"/>
</dbReference>
<name>A0A0G0NNK7_9BACT</name>
<evidence type="ECO:0000256" key="4">
    <source>
        <dbReference type="ARBA" id="ARBA00035242"/>
    </source>
</evidence>
<evidence type="ECO:0000256" key="3">
    <source>
        <dbReference type="ARBA" id="ARBA00023274"/>
    </source>
</evidence>
<dbReference type="GO" id="GO:0006412">
    <property type="term" value="P:translation"/>
    <property type="evidence" value="ECO:0007669"/>
    <property type="project" value="InterPro"/>
</dbReference>
<feature type="region of interest" description="Disordered" evidence="6">
    <location>
        <begin position="193"/>
        <end position="251"/>
    </location>
</feature>
<dbReference type="SUPFAM" id="SSF50249">
    <property type="entry name" value="Nucleic acid-binding proteins"/>
    <property type="match status" value="1"/>
</dbReference>
<evidence type="ECO:0000256" key="6">
    <source>
        <dbReference type="SAM" id="MobiDB-lite"/>
    </source>
</evidence>
<dbReference type="InterPro" id="IPR008991">
    <property type="entry name" value="Translation_prot_SH3-like_sf"/>
</dbReference>
<keyword evidence="2 9" id="KW-0689">Ribosomal protein</keyword>
<dbReference type="PATRIC" id="fig|1618551.3.peg.25"/>
<dbReference type="GO" id="GO:0003723">
    <property type="term" value="F:RNA binding"/>
    <property type="evidence" value="ECO:0007669"/>
    <property type="project" value="InterPro"/>
</dbReference>
<accession>A0A0G0NNK7</accession>
<proteinExistence type="inferred from homology"/>
<dbReference type="GO" id="GO:0003735">
    <property type="term" value="F:structural constituent of ribosome"/>
    <property type="evidence" value="ECO:0007669"/>
    <property type="project" value="InterPro"/>
</dbReference>
<dbReference type="Pfam" id="PF03947">
    <property type="entry name" value="Ribosomal_L2_C"/>
    <property type="match status" value="1"/>
</dbReference>
<dbReference type="PANTHER" id="PTHR13691:SF5">
    <property type="entry name" value="LARGE RIBOSOMAL SUBUNIT PROTEIN UL2M"/>
    <property type="match status" value="1"/>
</dbReference>
<feature type="compositionally biased region" description="Gly residues" evidence="6">
    <location>
        <begin position="202"/>
        <end position="211"/>
    </location>
</feature>
<dbReference type="InterPro" id="IPR022669">
    <property type="entry name" value="Ribosomal_uL2_C"/>
</dbReference>
<sequence length="251" mass="27479">MRQLLTLLPKKSGRDVKGHVSVRHQGGRAKRFLREIDFKRDKKEVLGVVELIEYDPNRNASIAKIIYEDGERRFILAPLGLRQGSKIIASFTAPLEPGNALPLTKIPAGTQVHNIEISPGKGGQIVKTAGGSAVVQGKDENWVIVKLPSGETRRFRPECWATLGQIGNVELKTRRLGKAGRKRRMGIRPSVRGVAMHPGAHPHGGGEGRSGVGLKYPKTPWGKPAVGKTRKRKKYSNSLIISPRKKGPHVG</sequence>
<dbReference type="FunFam" id="4.10.950.10:FF:000001">
    <property type="entry name" value="50S ribosomal protein L2"/>
    <property type="match status" value="1"/>
</dbReference>
<comment type="similarity">
    <text evidence="1">Belongs to the universal ribosomal protein uL2 family.</text>
</comment>
<evidence type="ECO:0000259" key="7">
    <source>
        <dbReference type="SMART" id="SM01382"/>
    </source>
</evidence>
<evidence type="ECO:0000259" key="8">
    <source>
        <dbReference type="SMART" id="SM01383"/>
    </source>
</evidence>
<dbReference type="InterPro" id="IPR012340">
    <property type="entry name" value="NA-bd_OB-fold"/>
</dbReference>
<dbReference type="EMBL" id="LBWQ01000001">
    <property type="protein sequence ID" value="KKR14391.1"/>
    <property type="molecule type" value="Genomic_DNA"/>
</dbReference>
<organism evidence="9 10">
    <name type="scientific">Candidatus Woesebacteria bacterium GW2011_GWA1_39_21b</name>
    <dbReference type="NCBI Taxonomy" id="1618551"/>
    <lineage>
        <taxon>Bacteria</taxon>
        <taxon>Candidatus Woeseibacteriota</taxon>
    </lineage>
</organism>
<dbReference type="Proteomes" id="UP000034690">
    <property type="component" value="Unassembled WGS sequence"/>
</dbReference>
<comment type="caution">
    <text evidence="9">The sequence shown here is derived from an EMBL/GenBank/DDBJ whole genome shotgun (WGS) entry which is preliminary data.</text>
</comment>
<dbReference type="Gene3D" id="4.10.950.10">
    <property type="entry name" value="Ribosomal protein L2, domain 3"/>
    <property type="match status" value="1"/>
</dbReference>
<dbReference type="SMART" id="SM01382">
    <property type="entry name" value="Ribosomal_L2_C"/>
    <property type="match status" value="1"/>
</dbReference>
<dbReference type="AlphaFoldDB" id="A0A0G0NNK7"/>
<dbReference type="Gene3D" id="2.30.30.30">
    <property type="match status" value="1"/>
</dbReference>